<dbReference type="RefSeq" id="WP_048870110.1">
    <property type="nucleotide sequence ID" value="NZ_CAWPJE010000196.1"/>
</dbReference>
<dbReference type="Pfam" id="PF14690">
    <property type="entry name" value="Zn_ribbon_ISL3"/>
    <property type="match status" value="1"/>
</dbReference>
<dbReference type="Pfam" id="PF13542">
    <property type="entry name" value="HTH_Tnp_ISL3"/>
    <property type="match status" value="1"/>
</dbReference>
<evidence type="ECO:0000313" key="3">
    <source>
        <dbReference type="EMBL" id="NMG21872.1"/>
    </source>
</evidence>
<name>A0ABX1PEQ6_9CYAN</name>
<accession>A0ABX1PEQ6</accession>
<sequence length="166" mass="20189">MNIRLTHLLNLPGVAVESCHSSQDSVSFQLRVLTKGTYCPHCRNYTEELHQTRPILVRDVPVDSKEVYLKLPRRQFYCRVCQRYITERLQFIDWRRRYTQRYEENIYTQVNRFNIEQISQQQHLGVEQVKNIFNHINQKRKKQHLELSEKRYSYEKYGKNNKKLSP</sequence>
<proteinExistence type="predicted"/>
<evidence type="ECO:0000313" key="4">
    <source>
        <dbReference type="Proteomes" id="UP000718564"/>
    </source>
</evidence>
<feature type="domain" description="Transposase IS204/IS1001/IS1096/IS1165 helix-turn-helix" evidence="1">
    <location>
        <begin position="87"/>
        <end position="136"/>
    </location>
</feature>
<evidence type="ECO:0000259" key="1">
    <source>
        <dbReference type="Pfam" id="PF13542"/>
    </source>
</evidence>
<dbReference type="InterPro" id="IPR032877">
    <property type="entry name" value="Transposase_HTH"/>
</dbReference>
<protein>
    <submittedName>
        <fullName evidence="3">Transposase family protein</fullName>
    </submittedName>
</protein>
<gene>
    <name evidence="3" type="ORF">DP116_21440</name>
</gene>
<evidence type="ECO:0000259" key="2">
    <source>
        <dbReference type="Pfam" id="PF14690"/>
    </source>
</evidence>
<keyword evidence="4" id="KW-1185">Reference proteome</keyword>
<organism evidence="3 4">
    <name type="scientific">Brasilonema bromeliae SPC951</name>
    <dbReference type="NCBI Taxonomy" id="385972"/>
    <lineage>
        <taxon>Bacteria</taxon>
        <taxon>Bacillati</taxon>
        <taxon>Cyanobacteriota</taxon>
        <taxon>Cyanophyceae</taxon>
        <taxon>Nostocales</taxon>
        <taxon>Scytonemataceae</taxon>
        <taxon>Brasilonema</taxon>
        <taxon>Bromeliae group (in: Brasilonema)</taxon>
    </lineage>
</organism>
<dbReference type="EMBL" id="QMEB01000200">
    <property type="protein sequence ID" value="NMG21872.1"/>
    <property type="molecule type" value="Genomic_DNA"/>
</dbReference>
<feature type="domain" description="Transposase IS204/IS1001/IS1096/IS1165 zinc-finger" evidence="2">
    <location>
        <begin position="39"/>
        <end position="81"/>
    </location>
</feature>
<dbReference type="InterPro" id="IPR029261">
    <property type="entry name" value="Transposase_Znf"/>
</dbReference>
<reference evidence="3 4" key="1">
    <citation type="submission" date="2018-06" db="EMBL/GenBank/DDBJ databases">
        <title>Comparative genomics of Brasilonema spp. strains.</title>
        <authorList>
            <person name="Alvarenga D.O."/>
            <person name="Fiore M.F."/>
            <person name="Varani A.M."/>
        </authorList>
    </citation>
    <scope>NUCLEOTIDE SEQUENCE [LARGE SCALE GENOMIC DNA]</scope>
    <source>
        <strain evidence="3 4">SPC951</strain>
    </source>
</reference>
<dbReference type="Proteomes" id="UP000718564">
    <property type="component" value="Unassembled WGS sequence"/>
</dbReference>
<comment type="caution">
    <text evidence="3">The sequence shown here is derived from an EMBL/GenBank/DDBJ whole genome shotgun (WGS) entry which is preliminary data.</text>
</comment>